<keyword evidence="5" id="KW-1185">Reference proteome</keyword>
<evidence type="ECO:0000256" key="3">
    <source>
        <dbReference type="ARBA" id="ARBA00022691"/>
    </source>
</evidence>
<keyword evidence="3" id="KW-0949">S-adenosyl-L-methionine</keyword>
<dbReference type="SUPFAM" id="SSF53335">
    <property type="entry name" value="S-adenosyl-L-methionine-dependent methyltransferases"/>
    <property type="match status" value="1"/>
</dbReference>
<organism evidence="4 5">
    <name type="scientific">Acinetobacter marinus</name>
    <dbReference type="NCBI Taxonomy" id="281375"/>
    <lineage>
        <taxon>Bacteria</taxon>
        <taxon>Pseudomonadati</taxon>
        <taxon>Pseudomonadota</taxon>
        <taxon>Gammaproteobacteria</taxon>
        <taxon>Moraxellales</taxon>
        <taxon>Moraxellaceae</taxon>
        <taxon>Acinetobacter</taxon>
    </lineage>
</organism>
<gene>
    <name evidence="4" type="ORF">SAMN05421749_103399</name>
</gene>
<keyword evidence="1 4" id="KW-0489">Methyltransferase</keyword>
<dbReference type="InterPro" id="IPR029063">
    <property type="entry name" value="SAM-dependent_MTases_sf"/>
</dbReference>
<dbReference type="Gene3D" id="3.40.50.150">
    <property type="entry name" value="Vaccinia Virus protein VP39"/>
    <property type="match status" value="1"/>
</dbReference>
<dbReference type="PANTHER" id="PTHR10509:SF14">
    <property type="entry name" value="CAFFEOYL-COA O-METHYLTRANSFERASE 3-RELATED"/>
    <property type="match status" value="1"/>
</dbReference>
<dbReference type="OrthoDB" id="9799672at2"/>
<keyword evidence="2 4" id="KW-0808">Transferase</keyword>
<dbReference type="AlphaFoldDB" id="A0A1G6JMJ2"/>
<dbReference type="InterPro" id="IPR002935">
    <property type="entry name" value="SAM_O-MeTrfase"/>
</dbReference>
<evidence type="ECO:0000256" key="2">
    <source>
        <dbReference type="ARBA" id="ARBA00022679"/>
    </source>
</evidence>
<accession>A0A1G6JMJ2</accession>
<dbReference type="GO" id="GO:0008171">
    <property type="term" value="F:O-methyltransferase activity"/>
    <property type="evidence" value="ECO:0007669"/>
    <property type="project" value="InterPro"/>
</dbReference>
<dbReference type="RefSeq" id="WP_092618416.1">
    <property type="nucleotide sequence ID" value="NZ_FMYK01000003.1"/>
</dbReference>
<dbReference type="GO" id="GO:0008757">
    <property type="term" value="F:S-adenosylmethionine-dependent methyltransferase activity"/>
    <property type="evidence" value="ECO:0007669"/>
    <property type="project" value="TreeGrafter"/>
</dbReference>
<evidence type="ECO:0000313" key="5">
    <source>
        <dbReference type="Proteomes" id="UP000242317"/>
    </source>
</evidence>
<reference evidence="5" key="1">
    <citation type="submission" date="2016-09" db="EMBL/GenBank/DDBJ databases">
        <authorList>
            <person name="Varghese N."/>
            <person name="Submissions S."/>
        </authorList>
    </citation>
    <scope>NUCLEOTIDE SEQUENCE [LARGE SCALE GENOMIC DNA]</scope>
    <source>
        <strain evidence="5">ANC 3699</strain>
    </source>
</reference>
<dbReference type="PANTHER" id="PTHR10509">
    <property type="entry name" value="O-METHYLTRANSFERASE-RELATED"/>
    <property type="match status" value="1"/>
</dbReference>
<dbReference type="GO" id="GO:0032259">
    <property type="term" value="P:methylation"/>
    <property type="evidence" value="ECO:0007669"/>
    <property type="project" value="UniProtKB-KW"/>
</dbReference>
<dbReference type="Pfam" id="PF01596">
    <property type="entry name" value="Methyltransf_3"/>
    <property type="match status" value="1"/>
</dbReference>
<dbReference type="PROSITE" id="PS51682">
    <property type="entry name" value="SAM_OMT_I"/>
    <property type="match status" value="1"/>
</dbReference>
<dbReference type="Proteomes" id="UP000242317">
    <property type="component" value="Unassembled WGS sequence"/>
</dbReference>
<evidence type="ECO:0000313" key="4">
    <source>
        <dbReference type="EMBL" id="SDC19944.1"/>
    </source>
</evidence>
<evidence type="ECO:0000256" key="1">
    <source>
        <dbReference type="ARBA" id="ARBA00022603"/>
    </source>
</evidence>
<protein>
    <submittedName>
        <fullName evidence="4">Predicted O-methyltransferase YrrM</fullName>
    </submittedName>
</protein>
<dbReference type="EMBL" id="FMYK01000003">
    <property type="protein sequence ID" value="SDC19944.1"/>
    <property type="molecule type" value="Genomic_DNA"/>
</dbReference>
<proteinExistence type="predicted"/>
<dbReference type="InterPro" id="IPR050362">
    <property type="entry name" value="Cation-dep_OMT"/>
</dbReference>
<sequence length="241" mass="26508">MTQSNSNISRLSSNNSTDLDTQQVWTAVDDYIEAHLLEDNPALNQTLENTVRQGYPSHLHIAANQAQMLSMLIKMNGAKRILEFGTFAGYSTIVMAQALPADGYLLTIESRDTHYALAQENIAHAGLTDIIDARLGLANEVIHSLDATTPAFDFIFIDADKQSYPEYLELSLRHARSGTLIILDNVIRAAEIIDPNNHKPSIVGLRELFQALQNHPQIAESTAIQTVGCKGYDGFAMAVVK</sequence>
<name>A0A1G6JMJ2_9GAMM</name>